<comment type="caution">
    <text evidence="1">The sequence shown here is derived from an EMBL/GenBank/DDBJ whole genome shotgun (WGS) entry which is preliminary data.</text>
</comment>
<dbReference type="EMBL" id="SJZB01000042">
    <property type="protein sequence ID" value="TCJ12995.1"/>
    <property type="molecule type" value="Genomic_DNA"/>
</dbReference>
<protein>
    <submittedName>
        <fullName evidence="1">Uncharacterized protein</fullName>
    </submittedName>
</protein>
<evidence type="ECO:0000313" key="2">
    <source>
        <dbReference type="Proteomes" id="UP000295443"/>
    </source>
</evidence>
<gene>
    <name evidence="1" type="ORF">EZJ19_11595</name>
</gene>
<keyword evidence="2" id="KW-1185">Reference proteome</keyword>
<proteinExistence type="predicted"/>
<accession>A0A4R1B8I9</accession>
<organism evidence="1 2">
    <name type="scientific">Parasulfuritortus cantonensis</name>
    <dbReference type="NCBI Taxonomy" id="2528202"/>
    <lineage>
        <taxon>Bacteria</taxon>
        <taxon>Pseudomonadati</taxon>
        <taxon>Pseudomonadota</taxon>
        <taxon>Betaproteobacteria</taxon>
        <taxon>Nitrosomonadales</taxon>
        <taxon>Thiobacillaceae</taxon>
        <taxon>Parasulfuritortus</taxon>
    </lineage>
</organism>
<dbReference type="OrthoDB" id="8777304at2"/>
<sequence length="228" mass="26162">MIGEPSIAAIEIACDFRHKGPAALHIRDTLAMTYRLQASLFAKDATKPRQFDPALGEKGANRFMDVEGARLDPGLNFRIGNRWDSLSWQVYFKWTDKKRNDDVVYLPQSKWRARVEVTMRGDALQDYGLLTLSDLESYSFNRLTPLFRFRRPIDPATQAAGDPYKLMAIVANRRINDATCERGMHSFNSLGRRDYRWRNGLREESRHIEPDDELQAAVKGALRRLSVG</sequence>
<reference evidence="1 2" key="1">
    <citation type="submission" date="2019-03" db="EMBL/GenBank/DDBJ databases">
        <title>Genome sequence of Thiobacillaceae bacterium LSR1, a sulfur-oxidizing bacterium isolated from freshwater sediment.</title>
        <authorList>
            <person name="Li S."/>
        </authorList>
    </citation>
    <scope>NUCLEOTIDE SEQUENCE [LARGE SCALE GENOMIC DNA]</scope>
    <source>
        <strain evidence="1 2">LSR1</strain>
    </source>
</reference>
<dbReference type="AlphaFoldDB" id="A0A4R1B8I9"/>
<dbReference type="Proteomes" id="UP000295443">
    <property type="component" value="Unassembled WGS sequence"/>
</dbReference>
<name>A0A4R1B8I9_9PROT</name>
<evidence type="ECO:0000313" key="1">
    <source>
        <dbReference type="EMBL" id="TCJ12995.1"/>
    </source>
</evidence>